<feature type="domain" description="MPN" evidence="10">
    <location>
        <begin position="362"/>
        <end position="489"/>
    </location>
</feature>
<dbReference type="CDD" id="cd08066">
    <property type="entry name" value="MPN_AMSH_like"/>
    <property type="match status" value="1"/>
</dbReference>
<dbReference type="FunFam" id="3.40.140.10:FF:000033">
    <property type="entry name" value="AMSH-like protease sst2"/>
    <property type="match status" value="1"/>
</dbReference>
<organism evidence="11 12">
    <name type="scientific">Venustampulla echinocandica</name>
    <dbReference type="NCBI Taxonomy" id="2656787"/>
    <lineage>
        <taxon>Eukaryota</taxon>
        <taxon>Fungi</taxon>
        <taxon>Dikarya</taxon>
        <taxon>Ascomycota</taxon>
        <taxon>Pezizomycotina</taxon>
        <taxon>Leotiomycetes</taxon>
        <taxon>Helotiales</taxon>
        <taxon>Pleuroascaceae</taxon>
        <taxon>Venustampulla</taxon>
    </lineage>
</organism>
<dbReference type="RefSeq" id="XP_031866363.1">
    <property type="nucleotide sequence ID" value="XM_032017720.1"/>
</dbReference>
<keyword evidence="12" id="KW-1185">Reference proteome</keyword>
<evidence type="ECO:0000256" key="2">
    <source>
        <dbReference type="ARBA" id="ARBA00010981"/>
    </source>
</evidence>
<evidence type="ECO:0000313" key="12">
    <source>
        <dbReference type="Proteomes" id="UP000254866"/>
    </source>
</evidence>
<protein>
    <submittedName>
        <fullName evidence="11">JAB1</fullName>
    </submittedName>
</protein>
<keyword evidence="3" id="KW-0645">Protease</keyword>
<dbReference type="Proteomes" id="UP000254866">
    <property type="component" value="Unassembled WGS sequence"/>
</dbReference>
<evidence type="ECO:0000256" key="7">
    <source>
        <dbReference type="ARBA" id="ARBA00022833"/>
    </source>
</evidence>
<dbReference type="SUPFAM" id="SSF102712">
    <property type="entry name" value="JAB1/MPN domain"/>
    <property type="match status" value="1"/>
</dbReference>
<evidence type="ECO:0000256" key="4">
    <source>
        <dbReference type="ARBA" id="ARBA00022723"/>
    </source>
</evidence>
<dbReference type="GO" id="GO:0016020">
    <property type="term" value="C:membrane"/>
    <property type="evidence" value="ECO:0007669"/>
    <property type="project" value="TreeGrafter"/>
</dbReference>
<keyword evidence="8" id="KW-0482">Metalloprotease</keyword>
<dbReference type="GeneID" id="43601946"/>
<gene>
    <name evidence="11" type="ORF">BP5553_09097</name>
</gene>
<dbReference type="GO" id="GO:0061578">
    <property type="term" value="F:K63-linked deubiquitinase activity"/>
    <property type="evidence" value="ECO:0007669"/>
    <property type="project" value="InterPro"/>
</dbReference>
<comment type="cofactor">
    <cofactor evidence="1">
        <name>Zn(2+)</name>
        <dbReference type="ChEBI" id="CHEBI:29105"/>
    </cofactor>
</comment>
<sequence length="536" mass="60178">MAGSTLQMSEPMSVKEISTMAQDFLFNPSIPLKHWLRTADALRREALIYEQEENDQQAYLLLMRYAALVTETLPLHPSAGEPQYRQALKAARKSLPDVINRLEALKPRINSRYGAWQKALGSRREPPIGLEQGRPKRRSQLDYEASDPAIAGRLTTLAAGENSDLAVKLAHKEIERRTAVRKATRQAGLSGEAEQQRRTAGLWDDWEASLTNNGQITARDEDDIRQNMEATRHRMEGSHDNVVDVARPRPMDRLPRPARPDQTRNGRSEFRYPSIPKSLPLKYEEGERELESRSISPRVTYLPPKPPKEKLGELAPAPVPPRRPENATEIRDDSGIPGLKAPSSFTFRPSAYLENGNPLRTVFLPPGLREQFLSVAALNTQKNLETCGMLCGTLISNALFISKLVIPEQESTSDTCETINEGAFFDYCAAEDLMVLGWIHTHPTQTCFMSSRDLHTHCGYQIMMPESIAIVCAPTKNPSWGVFRLTDPPGMKSVLNCRKTGLFHPHDEDNIYTDALRPGHVFEAEGLKFDVVDLRP</sequence>
<feature type="compositionally biased region" description="Basic and acidic residues" evidence="9">
    <location>
        <begin position="282"/>
        <end position="292"/>
    </location>
</feature>
<keyword evidence="4" id="KW-0479">Metal-binding</keyword>
<dbReference type="GO" id="GO:0005768">
    <property type="term" value="C:endosome"/>
    <property type="evidence" value="ECO:0007669"/>
    <property type="project" value="TreeGrafter"/>
</dbReference>
<name>A0A370TDY9_9HELO</name>
<evidence type="ECO:0000256" key="3">
    <source>
        <dbReference type="ARBA" id="ARBA00022670"/>
    </source>
</evidence>
<dbReference type="EMBL" id="NPIC01000010">
    <property type="protein sequence ID" value="RDL32641.1"/>
    <property type="molecule type" value="Genomic_DNA"/>
</dbReference>
<dbReference type="InterPro" id="IPR015063">
    <property type="entry name" value="USP8_dimer"/>
</dbReference>
<evidence type="ECO:0000313" key="11">
    <source>
        <dbReference type="EMBL" id="RDL32641.1"/>
    </source>
</evidence>
<dbReference type="SUPFAM" id="SSF140856">
    <property type="entry name" value="USP8 N-terminal domain-like"/>
    <property type="match status" value="1"/>
</dbReference>
<dbReference type="PANTHER" id="PTHR12947">
    <property type="entry name" value="AMSH-LIKE PROTEASE"/>
    <property type="match status" value="1"/>
</dbReference>
<dbReference type="GO" id="GO:0046872">
    <property type="term" value="F:metal ion binding"/>
    <property type="evidence" value="ECO:0007669"/>
    <property type="project" value="UniProtKB-KW"/>
</dbReference>
<dbReference type="Pfam" id="PF08969">
    <property type="entry name" value="USP8_dimer"/>
    <property type="match status" value="1"/>
</dbReference>
<evidence type="ECO:0000256" key="9">
    <source>
        <dbReference type="SAM" id="MobiDB-lite"/>
    </source>
</evidence>
<keyword evidence="6" id="KW-0378">Hydrolase</keyword>
<dbReference type="InterPro" id="IPR037518">
    <property type="entry name" value="MPN"/>
</dbReference>
<feature type="compositionally biased region" description="Basic and acidic residues" evidence="9">
    <location>
        <begin position="247"/>
        <end position="270"/>
    </location>
</feature>
<dbReference type="GO" id="GO:0070536">
    <property type="term" value="P:protein K63-linked deubiquitination"/>
    <property type="evidence" value="ECO:0007669"/>
    <property type="project" value="InterPro"/>
</dbReference>
<feature type="region of interest" description="Disordered" evidence="9">
    <location>
        <begin position="247"/>
        <end position="339"/>
    </location>
</feature>
<dbReference type="PROSITE" id="PS50249">
    <property type="entry name" value="MPN"/>
    <property type="match status" value="1"/>
</dbReference>
<dbReference type="PANTHER" id="PTHR12947:SF13">
    <property type="entry name" value="FI19924P1"/>
    <property type="match status" value="1"/>
</dbReference>
<dbReference type="SMART" id="SM00232">
    <property type="entry name" value="JAB_MPN"/>
    <property type="match status" value="1"/>
</dbReference>
<evidence type="ECO:0000256" key="5">
    <source>
        <dbReference type="ARBA" id="ARBA00022786"/>
    </source>
</evidence>
<dbReference type="Gene3D" id="1.20.58.80">
    <property type="entry name" value="Phosphotransferase system, lactose/cellobiose-type IIA subunit"/>
    <property type="match status" value="1"/>
</dbReference>
<dbReference type="GO" id="GO:0006508">
    <property type="term" value="P:proteolysis"/>
    <property type="evidence" value="ECO:0007669"/>
    <property type="project" value="UniProtKB-KW"/>
</dbReference>
<dbReference type="AlphaFoldDB" id="A0A370TDY9"/>
<dbReference type="STRING" id="2656787.A0A370TDY9"/>
<dbReference type="InterPro" id="IPR000555">
    <property type="entry name" value="JAMM/MPN+_dom"/>
</dbReference>
<accession>A0A370TDY9</accession>
<evidence type="ECO:0000256" key="1">
    <source>
        <dbReference type="ARBA" id="ARBA00001947"/>
    </source>
</evidence>
<evidence type="ECO:0000256" key="8">
    <source>
        <dbReference type="ARBA" id="ARBA00023049"/>
    </source>
</evidence>
<evidence type="ECO:0000259" key="10">
    <source>
        <dbReference type="PROSITE" id="PS50249"/>
    </source>
</evidence>
<dbReference type="OrthoDB" id="3640at2759"/>
<dbReference type="Gene3D" id="3.40.140.10">
    <property type="entry name" value="Cytidine Deaminase, domain 2"/>
    <property type="match status" value="1"/>
</dbReference>
<comment type="similarity">
    <text evidence="2">Belongs to the peptidase M67C family.</text>
</comment>
<evidence type="ECO:0000256" key="6">
    <source>
        <dbReference type="ARBA" id="ARBA00022801"/>
    </source>
</evidence>
<keyword evidence="7" id="KW-0862">Zinc</keyword>
<dbReference type="Pfam" id="PF01398">
    <property type="entry name" value="JAB"/>
    <property type="match status" value="1"/>
</dbReference>
<proteinExistence type="inferred from homology"/>
<dbReference type="InterPro" id="IPR044098">
    <property type="entry name" value="STAMBP/STALP-like_MPN"/>
</dbReference>
<reference evidence="11 12" key="1">
    <citation type="journal article" date="2018" name="IMA Fungus">
        <title>IMA Genome-F 9: Draft genome sequence of Annulohypoxylon stygium, Aspergillus mulundensis, Berkeleyomyces basicola (syn. Thielaviopsis basicola), Ceratocystis smalleyi, two Cercospora beticola strains, Coleophoma cylindrospora, Fusarium fracticaudum, Phialophora cf. hyalina, and Morchella septimelata.</title>
        <authorList>
            <person name="Wingfield B.D."/>
            <person name="Bills G.F."/>
            <person name="Dong Y."/>
            <person name="Huang W."/>
            <person name="Nel W.J."/>
            <person name="Swalarsk-Parry B.S."/>
            <person name="Vaghefi N."/>
            <person name="Wilken P.M."/>
            <person name="An Z."/>
            <person name="de Beer Z.W."/>
            <person name="De Vos L."/>
            <person name="Chen L."/>
            <person name="Duong T.A."/>
            <person name="Gao Y."/>
            <person name="Hammerbacher A."/>
            <person name="Kikkert J.R."/>
            <person name="Li Y."/>
            <person name="Li H."/>
            <person name="Li K."/>
            <person name="Li Q."/>
            <person name="Liu X."/>
            <person name="Ma X."/>
            <person name="Naidoo K."/>
            <person name="Pethybridge S.J."/>
            <person name="Sun J."/>
            <person name="Steenkamp E.T."/>
            <person name="van der Nest M.A."/>
            <person name="van Wyk S."/>
            <person name="Wingfield M.J."/>
            <person name="Xiong C."/>
            <person name="Yue Q."/>
            <person name="Zhang X."/>
        </authorList>
    </citation>
    <scope>NUCLEOTIDE SEQUENCE [LARGE SCALE GENOMIC DNA]</scope>
    <source>
        <strain evidence="11 12">BP 5553</strain>
    </source>
</reference>
<keyword evidence="5" id="KW-0833">Ubl conjugation pathway</keyword>
<feature type="compositionally biased region" description="Basic and acidic residues" evidence="9">
    <location>
        <begin position="322"/>
        <end position="334"/>
    </location>
</feature>
<comment type="caution">
    <text evidence="11">The sequence shown here is derived from an EMBL/GenBank/DDBJ whole genome shotgun (WGS) entry which is preliminary data.</text>
</comment>
<dbReference type="GO" id="GO:0140492">
    <property type="term" value="F:metal-dependent deubiquitinase activity"/>
    <property type="evidence" value="ECO:0007669"/>
    <property type="project" value="InterPro"/>
</dbReference>